<comment type="caution">
    <text evidence="1">The sequence shown here is derived from an EMBL/GenBank/DDBJ whole genome shotgun (WGS) entry which is preliminary data.</text>
</comment>
<dbReference type="AlphaFoldDB" id="A0A6N7KYJ0"/>
<name>A0A6N7KYJ0_9ACTN</name>
<protein>
    <submittedName>
        <fullName evidence="1">Uncharacterized protein</fullName>
    </submittedName>
</protein>
<reference evidence="1 2" key="1">
    <citation type="submission" date="2019-09" db="EMBL/GenBank/DDBJ databases">
        <title>Genome Sequences of Streptomyces kaniharaensis ATCC 21070.</title>
        <authorList>
            <person name="Zhu W."/>
            <person name="De Crecy-Lagard V."/>
            <person name="Richards N.G."/>
        </authorList>
    </citation>
    <scope>NUCLEOTIDE SEQUENCE [LARGE SCALE GENOMIC DNA]</scope>
    <source>
        <strain evidence="1 2">SF-557</strain>
    </source>
</reference>
<dbReference type="Proteomes" id="UP000450000">
    <property type="component" value="Unassembled WGS sequence"/>
</dbReference>
<dbReference type="EMBL" id="WBOF01000001">
    <property type="protein sequence ID" value="MQS15865.1"/>
    <property type="molecule type" value="Genomic_DNA"/>
</dbReference>
<accession>A0A6N7KYJ0</accession>
<proteinExistence type="predicted"/>
<dbReference type="OrthoDB" id="3526086at2"/>
<sequence>MAQTLPHLITETAVLSAAGAGLRHYTLGPALIAAGTDATVVILIPGDDPETGVQNSSRILLCGEKVPDLRSRLGSCDGPPTQLFARLEQGYLPLGTALRRGTTWGCDGFDQIELEFDQPLSRAALDAVRPVQAIGPVPGVDWVDQVESDPIRALESFALGWFPADQVEASGNDGAGAQGDLPEALAAFHRLARLRPALREFHDPVLEQPEPASGPLGDRLVFARWAQGYRDWSIPWPSREQDGSDPVVWQTEDPQSAAYQETTVEHEPLSRFLLKFTLFEAMIAAPYHAWTYRLPAASLNPLLSTLRSVPLSPFLPAHDAARFFVAPGLITAVSTDGTDAGISFAALHRGTLTALLDYGFRWFRFDG</sequence>
<gene>
    <name evidence="1" type="ORF">F7Q99_27290</name>
</gene>
<evidence type="ECO:0000313" key="2">
    <source>
        <dbReference type="Proteomes" id="UP000450000"/>
    </source>
</evidence>
<evidence type="ECO:0000313" key="1">
    <source>
        <dbReference type="EMBL" id="MQS15865.1"/>
    </source>
</evidence>
<organism evidence="1 2">
    <name type="scientific">Streptomyces kaniharaensis</name>
    <dbReference type="NCBI Taxonomy" id="212423"/>
    <lineage>
        <taxon>Bacteria</taxon>
        <taxon>Bacillati</taxon>
        <taxon>Actinomycetota</taxon>
        <taxon>Actinomycetes</taxon>
        <taxon>Kitasatosporales</taxon>
        <taxon>Streptomycetaceae</taxon>
        <taxon>Streptomyces</taxon>
    </lineage>
</organism>
<keyword evidence="2" id="KW-1185">Reference proteome</keyword>
<dbReference type="RefSeq" id="WP_153465595.1">
    <property type="nucleotide sequence ID" value="NZ_WBOF01000001.1"/>
</dbReference>